<dbReference type="EMBL" id="CAJNOC010002843">
    <property type="protein sequence ID" value="CAF0954487.1"/>
    <property type="molecule type" value="Genomic_DNA"/>
</dbReference>
<proteinExistence type="predicted"/>
<feature type="chain" id="PRO_5032355495" evidence="1">
    <location>
        <begin position="25"/>
        <end position="78"/>
    </location>
</feature>
<accession>A0A814DJC3</accession>
<reference evidence="2" key="1">
    <citation type="submission" date="2021-02" db="EMBL/GenBank/DDBJ databases">
        <authorList>
            <person name="Nowell W R."/>
        </authorList>
    </citation>
    <scope>NUCLEOTIDE SEQUENCE</scope>
    <source>
        <strain evidence="2">Ploen Becks lab</strain>
    </source>
</reference>
<dbReference type="Proteomes" id="UP000663879">
    <property type="component" value="Unassembled WGS sequence"/>
</dbReference>
<comment type="caution">
    <text evidence="2">The sequence shown here is derived from an EMBL/GenBank/DDBJ whole genome shotgun (WGS) entry which is preliminary data.</text>
</comment>
<evidence type="ECO:0000313" key="2">
    <source>
        <dbReference type="EMBL" id="CAF0954487.1"/>
    </source>
</evidence>
<organism evidence="2 3">
    <name type="scientific">Brachionus calyciflorus</name>
    <dbReference type="NCBI Taxonomy" id="104777"/>
    <lineage>
        <taxon>Eukaryota</taxon>
        <taxon>Metazoa</taxon>
        <taxon>Spiralia</taxon>
        <taxon>Gnathifera</taxon>
        <taxon>Rotifera</taxon>
        <taxon>Eurotatoria</taxon>
        <taxon>Monogononta</taxon>
        <taxon>Pseudotrocha</taxon>
        <taxon>Ploima</taxon>
        <taxon>Brachionidae</taxon>
        <taxon>Brachionus</taxon>
    </lineage>
</organism>
<dbReference type="AlphaFoldDB" id="A0A814DJC3"/>
<evidence type="ECO:0000313" key="3">
    <source>
        <dbReference type="Proteomes" id="UP000663879"/>
    </source>
</evidence>
<name>A0A814DJC3_9BILA</name>
<protein>
    <submittedName>
        <fullName evidence="2">Uncharacterized protein</fullName>
    </submittedName>
</protein>
<sequence>MNFSLLSWIFFGLVCGLFVKLAHADDQNSRKTATPSLFQYVNDADGNLVLKLSPRSRFIADPLTERGANEQILSKPLN</sequence>
<feature type="signal peptide" evidence="1">
    <location>
        <begin position="1"/>
        <end position="24"/>
    </location>
</feature>
<gene>
    <name evidence="2" type="ORF">OXX778_LOCUS14121</name>
</gene>
<keyword evidence="3" id="KW-1185">Reference proteome</keyword>
<keyword evidence="1" id="KW-0732">Signal</keyword>
<evidence type="ECO:0000256" key="1">
    <source>
        <dbReference type="SAM" id="SignalP"/>
    </source>
</evidence>